<dbReference type="AlphaFoldDB" id="A0A920BS06"/>
<dbReference type="Pfam" id="PF18909">
    <property type="entry name" value="dGTP_diPhyd_N"/>
    <property type="match status" value="1"/>
</dbReference>
<evidence type="ECO:0000313" key="3">
    <source>
        <dbReference type="Proteomes" id="UP000682111"/>
    </source>
</evidence>
<proteinExistence type="predicted"/>
<protein>
    <recommendedName>
        <fullName evidence="1">dATP/dGTP diphosphohydrolase N-terminal domain-containing protein</fullName>
    </recommendedName>
</protein>
<keyword evidence="3" id="KW-1185">Reference proteome</keyword>
<dbReference type="InterPro" id="IPR044038">
    <property type="entry name" value="dATP/dGTP_diPOhydrolase_N"/>
</dbReference>
<gene>
    <name evidence="2" type="ORF">J27TS8_05060</name>
</gene>
<name>A0A920BS06_9BACI</name>
<dbReference type="Proteomes" id="UP000682111">
    <property type="component" value="Unassembled WGS sequence"/>
</dbReference>
<dbReference type="EMBL" id="BORC01000001">
    <property type="protein sequence ID" value="GIN60513.1"/>
    <property type="molecule type" value="Genomic_DNA"/>
</dbReference>
<sequence>MSIKDSGNRREFVTGAVRDMQEGKGRLDLLPPTAILRLSQHFEKGAEKYGEYNWQKGIPIHSYIDSALRHLMKYLDGQDDEDHLCAATWNLVCAMWTEEKHPELQDIPTRVKEVIKWPDGEKKDQEN</sequence>
<feature type="domain" description="dATP/dGTP diphosphohydrolase N-terminal" evidence="1">
    <location>
        <begin position="17"/>
        <end position="106"/>
    </location>
</feature>
<dbReference type="RefSeq" id="WP_212933186.1">
    <property type="nucleotide sequence ID" value="NZ_BORC01000001.1"/>
</dbReference>
<evidence type="ECO:0000313" key="2">
    <source>
        <dbReference type="EMBL" id="GIN60513.1"/>
    </source>
</evidence>
<comment type="caution">
    <text evidence="2">The sequence shown here is derived from an EMBL/GenBank/DDBJ whole genome shotgun (WGS) entry which is preliminary data.</text>
</comment>
<organism evidence="2 3">
    <name type="scientific">Robertmurraya siralis</name>
    <dbReference type="NCBI Taxonomy" id="77777"/>
    <lineage>
        <taxon>Bacteria</taxon>
        <taxon>Bacillati</taxon>
        <taxon>Bacillota</taxon>
        <taxon>Bacilli</taxon>
        <taxon>Bacillales</taxon>
        <taxon>Bacillaceae</taxon>
        <taxon>Robertmurraya</taxon>
    </lineage>
</organism>
<evidence type="ECO:0000259" key="1">
    <source>
        <dbReference type="Pfam" id="PF18909"/>
    </source>
</evidence>
<accession>A0A920BS06</accession>
<reference evidence="2" key="1">
    <citation type="submission" date="2021-03" db="EMBL/GenBank/DDBJ databases">
        <title>Antimicrobial resistance genes in bacteria isolated from Japanese honey, and their potential for conferring macrolide and lincosamide resistance in the American foulbrood pathogen Paenibacillus larvae.</title>
        <authorList>
            <person name="Okamoto M."/>
            <person name="Kumagai M."/>
            <person name="Kanamori H."/>
            <person name="Takamatsu D."/>
        </authorList>
    </citation>
    <scope>NUCLEOTIDE SEQUENCE</scope>
    <source>
        <strain evidence="2">J27TS8</strain>
    </source>
</reference>